<dbReference type="AlphaFoldDB" id="A0ABD1XS44"/>
<protein>
    <submittedName>
        <fullName evidence="1">Uncharacterized protein</fullName>
    </submittedName>
</protein>
<comment type="caution">
    <text evidence="1">The sequence shown here is derived from an EMBL/GenBank/DDBJ whole genome shotgun (WGS) entry which is preliminary data.</text>
</comment>
<dbReference type="Gene3D" id="1.10.30.10">
    <property type="entry name" value="High mobility group box domain"/>
    <property type="match status" value="1"/>
</dbReference>
<organism evidence="1 2">
    <name type="scientific">Riccia fluitans</name>
    <dbReference type="NCBI Taxonomy" id="41844"/>
    <lineage>
        <taxon>Eukaryota</taxon>
        <taxon>Viridiplantae</taxon>
        <taxon>Streptophyta</taxon>
        <taxon>Embryophyta</taxon>
        <taxon>Marchantiophyta</taxon>
        <taxon>Marchantiopsida</taxon>
        <taxon>Marchantiidae</taxon>
        <taxon>Marchantiales</taxon>
        <taxon>Ricciaceae</taxon>
        <taxon>Riccia</taxon>
    </lineage>
</organism>
<dbReference type="CDD" id="cd00084">
    <property type="entry name" value="HMG-box_SF"/>
    <property type="match status" value="1"/>
</dbReference>
<name>A0ABD1XS44_9MARC</name>
<dbReference type="EMBL" id="JBHFFA010000007">
    <property type="protein sequence ID" value="KAL2611775.1"/>
    <property type="molecule type" value="Genomic_DNA"/>
</dbReference>
<gene>
    <name evidence="1" type="ORF">R1flu_023467</name>
</gene>
<dbReference type="Proteomes" id="UP001605036">
    <property type="component" value="Unassembled WGS sequence"/>
</dbReference>
<sequence length="86" mass="9878">MKTSFDGRTAKVTLPVTFFGEERLRLKQTGAKWGWMKMAKVIGSAWRSLSSEEKKPQHWGNLPRVNATLTTVEPIRTQELDASRRF</sequence>
<keyword evidence="2" id="KW-1185">Reference proteome</keyword>
<reference evidence="1 2" key="1">
    <citation type="submission" date="2024-09" db="EMBL/GenBank/DDBJ databases">
        <title>Chromosome-scale assembly of Riccia fluitans.</title>
        <authorList>
            <person name="Paukszto L."/>
            <person name="Sawicki J."/>
            <person name="Karawczyk K."/>
            <person name="Piernik-Szablinska J."/>
            <person name="Szczecinska M."/>
            <person name="Mazdziarz M."/>
        </authorList>
    </citation>
    <scope>NUCLEOTIDE SEQUENCE [LARGE SCALE GENOMIC DNA]</scope>
    <source>
        <strain evidence="1">Rf_01</strain>
        <tissue evidence="1">Aerial parts of the thallus</tissue>
    </source>
</reference>
<evidence type="ECO:0000313" key="2">
    <source>
        <dbReference type="Proteomes" id="UP001605036"/>
    </source>
</evidence>
<accession>A0ABD1XS44</accession>
<evidence type="ECO:0000313" key="1">
    <source>
        <dbReference type="EMBL" id="KAL2611775.1"/>
    </source>
</evidence>
<dbReference type="SUPFAM" id="SSF47095">
    <property type="entry name" value="HMG-box"/>
    <property type="match status" value="1"/>
</dbReference>
<proteinExistence type="predicted"/>
<dbReference type="InterPro" id="IPR036910">
    <property type="entry name" value="HMG_box_dom_sf"/>
</dbReference>